<accession>Q8C3I2</accession>
<reference evidence="1" key="4">
    <citation type="journal article" date="2001" name="Nature">
        <title>Functional annotation of a full-length mouse cDNA collection.</title>
        <authorList>
            <consortium name="The RIKEN Genome Exploration Research Group Phase II Team and the FANTOM Consortium"/>
        </authorList>
    </citation>
    <scope>NUCLEOTIDE SEQUENCE</scope>
    <source>
        <strain evidence="1">C57BL/6J</strain>
        <tissue evidence="1">Heart</tissue>
    </source>
</reference>
<reference evidence="1" key="3">
    <citation type="journal article" date="2000" name="Genome Res.">
        <title>RIKEN integrated sequence analysis (RISA) system--384-format sequencing pipeline with 384 multicapillary sequencer.</title>
        <authorList>
            <person name="Shibata K."/>
            <person name="Itoh M."/>
            <person name="Aizawa K."/>
            <person name="Nagaoka S."/>
            <person name="Sasaki N."/>
            <person name="Carninci P."/>
            <person name="Konno H."/>
            <person name="Akiyama J."/>
            <person name="Nishi K."/>
            <person name="Kitsunai T."/>
            <person name="Tashiro H."/>
            <person name="Itoh M."/>
            <person name="Sumi N."/>
            <person name="Ishii Y."/>
            <person name="Nakamura S."/>
            <person name="Hazama M."/>
            <person name="Nishine T."/>
            <person name="Harada A."/>
            <person name="Yamamoto R."/>
            <person name="Matsumoto H."/>
            <person name="Sakaguchi S."/>
            <person name="Ikegami T."/>
            <person name="Kashiwagi K."/>
            <person name="Fujiwake S."/>
            <person name="Inoue K."/>
            <person name="Togawa Y."/>
            <person name="Izawa M."/>
            <person name="Ohara E."/>
            <person name="Watahiki M."/>
            <person name="Yoneda Y."/>
            <person name="Ishikawa T."/>
            <person name="Ozawa K."/>
            <person name="Tanaka T."/>
            <person name="Matsuura S."/>
            <person name="Kawai J."/>
            <person name="Okazaki Y."/>
            <person name="Muramatsu M."/>
            <person name="Inoue Y."/>
            <person name="Kira A."/>
            <person name="Hayashizaki Y."/>
        </authorList>
    </citation>
    <scope>NUCLEOTIDE SEQUENCE</scope>
    <source>
        <strain evidence="1">C57BL/6J</strain>
        <tissue evidence="1">Heart</tissue>
    </source>
</reference>
<reference evidence="1" key="1">
    <citation type="journal article" date="1999" name="Methods Enzymol.">
        <title>High-efficiency full-length cDNA cloning.</title>
        <authorList>
            <person name="Carninci P."/>
            <person name="Hayashizaki Y."/>
        </authorList>
    </citation>
    <scope>NUCLEOTIDE SEQUENCE</scope>
    <source>
        <strain evidence="1">C57BL/6J</strain>
        <tissue evidence="1">Heart</tissue>
    </source>
</reference>
<reference evidence="1" key="6">
    <citation type="submission" date="2002-04" db="EMBL/GenBank/DDBJ databases">
        <authorList>
            <person name="Adachi J."/>
            <person name="Aizawa K."/>
            <person name="Akimura T."/>
            <person name="Arakawa T."/>
            <person name="Bono H."/>
            <person name="Carninci P."/>
            <person name="Fukuda S."/>
            <person name="Furuno M."/>
            <person name="Hanagaki T."/>
            <person name="Hara A."/>
            <person name="Hashizume W."/>
            <person name="Hayashida K."/>
            <person name="Hayatsu N."/>
            <person name="Hiramoto K."/>
            <person name="Hiraoka T."/>
            <person name="Hirozane T."/>
            <person name="Hori F."/>
            <person name="Imotani K."/>
            <person name="Ishii Y."/>
            <person name="Itoh M."/>
            <person name="Kagawa I."/>
            <person name="Kasukawa T."/>
            <person name="Katoh H."/>
            <person name="Kawai J."/>
            <person name="Kojima Y."/>
            <person name="Kondo S."/>
            <person name="Konno H."/>
            <person name="Kouda M."/>
            <person name="Koya S."/>
            <person name="Kurihara C."/>
            <person name="Matsuyama T."/>
            <person name="Miyazaki A."/>
            <person name="Murata M."/>
            <person name="Nakamura M."/>
            <person name="Nishi K."/>
            <person name="Nomura K."/>
            <person name="Numazaki R."/>
            <person name="Ohno M."/>
            <person name="Ohsato N."/>
            <person name="Okazaki Y."/>
            <person name="Saito R."/>
            <person name="Saitoh H."/>
            <person name="Sakai C."/>
            <person name="Sakai K."/>
            <person name="Sakazume N."/>
            <person name="Sano H."/>
            <person name="Sasaki D."/>
            <person name="Shibata K."/>
            <person name="Shinagawa A."/>
            <person name="Shiraki T."/>
            <person name="Sogabe Y."/>
            <person name="Tagami M."/>
            <person name="Tagawa A."/>
            <person name="Takahashi F."/>
            <person name="Takaku-Akahira S."/>
            <person name="Takeda Y."/>
            <person name="Tanaka T."/>
            <person name="Tomaru A."/>
            <person name="Toya T."/>
            <person name="Yasunishi A."/>
            <person name="Muramatsu M."/>
            <person name="Hayashizaki Y."/>
        </authorList>
    </citation>
    <scope>NUCLEOTIDE SEQUENCE</scope>
    <source>
        <strain evidence="1">C57BL/6J</strain>
        <tissue evidence="1">Heart</tissue>
    </source>
</reference>
<protein>
    <submittedName>
        <fullName evidence="1">Uncharacterized protein</fullName>
    </submittedName>
</protein>
<dbReference type="EMBL" id="AK085824">
    <property type="protein sequence ID" value="BAC39545.1"/>
    <property type="molecule type" value="mRNA"/>
</dbReference>
<evidence type="ECO:0000313" key="2">
    <source>
        <dbReference type="MGI" id="MGI:2444658"/>
    </source>
</evidence>
<reference evidence="1" key="8">
    <citation type="journal article" date="2005" name="Science">
        <title>Antisense Transcription in the Mammalian Transcriptome.</title>
        <authorList>
            <consortium name="RIKEN Genome Exploration Research Group and Genome Science Group (Genome Network Project Core Group) and the FANTOM Consortium"/>
        </authorList>
    </citation>
    <scope>NUCLEOTIDE SEQUENCE</scope>
    <source>
        <strain evidence="1">C57BL/6J</strain>
        <tissue evidence="1">Heart</tissue>
    </source>
</reference>
<reference evidence="1" key="5">
    <citation type="journal article" date="2002" name="Nature">
        <title>Analysis of the mouse transcriptome based on functional annotation of 60,770 full-length cDNAs.</title>
        <authorList>
            <consortium name="The FANTOM Consortium and the RIKEN Genome Exploration Research Group Phase I and II Team"/>
        </authorList>
    </citation>
    <scope>NUCLEOTIDE SEQUENCE</scope>
    <source>
        <strain evidence="1">C57BL/6J</strain>
        <tissue evidence="1">Heart</tissue>
    </source>
</reference>
<evidence type="ECO:0000313" key="1">
    <source>
        <dbReference type="EMBL" id="BAC39545.1"/>
    </source>
</evidence>
<dbReference type="MGI" id="MGI:2444658">
    <property type="gene designation" value="D830014E11Rik"/>
</dbReference>
<organism evidence="1">
    <name type="scientific">Mus musculus</name>
    <name type="common">Mouse</name>
    <dbReference type="NCBI Taxonomy" id="10090"/>
    <lineage>
        <taxon>Eukaryota</taxon>
        <taxon>Metazoa</taxon>
        <taxon>Chordata</taxon>
        <taxon>Craniata</taxon>
        <taxon>Vertebrata</taxon>
        <taxon>Euteleostomi</taxon>
        <taxon>Mammalia</taxon>
        <taxon>Eutheria</taxon>
        <taxon>Euarchontoglires</taxon>
        <taxon>Glires</taxon>
        <taxon>Rodentia</taxon>
        <taxon>Myomorpha</taxon>
        <taxon>Muroidea</taxon>
        <taxon>Muridae</taxon>
        <taxon>Murinae</taxon>
        <taxon>Mus</taxon>
        <taxon>Mus</taxon>
    </lineage>
</organism>
<gene>
    <name evidence="2" type="primary">D830014E11Rik</name>
</gene>
<name>Q8C3I2_MOUSE</name>
<sequence>MSGKTEPEGRTVDLCSQTARVVSCQDSIPIRFSFSAVFPSSLPHFPPHTHMLALTSIASPVSVFSCRCPGVRMTFFLITRATHVHSYTKVKYCRSARHLKTCHLTLQKAPQTFL</sequence>
<proteinExistence type="evidence at transcript level"/>
<reference evidence="1" key="2">
    <citation type="journal article" date="2000" name="Genome Res.">
        <title>Normalization and subtraction of cap-trapper-selected cDNAs to prepare full-length cDNA libraries for rapid discovery of new genes.</title>
        <authorList>
            <person name="Carninci P."/>
            <person name="Shibata Y."/>
            <person name="Hayatsu N."/>
            <person name="Sugahara Y."/>
            <person name="Shibata K."/>
            <person name="Itoh M."/>
            <person name="Konno H."/>
            <person name="Okazaki Y."/>
            <person name="Muramatsu M."/>
            <person name="Hayashizaki Y."/>
        </authorList>
    </citation>
    <scope>NUCLEOTIDE SEQUENCE</scope>
    <source>
        <strain evidence="1">C57BL/6J</strain>
        <tissue evidence="1">Heart</tissue>
    </source>
</reference>
<dbReference type="AGR" id="MGI:2444658"/>
<reference evidence="1" key="7">
    <citation type="journal article" date="2005" name="Science">
        <title>The Transcriptional Landscape of the Mammalian Genome.</title>
        <authorList>
            <consortium name="The FANTOM Consortium"/>
            <consortium name="Riken Genome Exploration Research Group and Genome Science Group (Genome Network Project Core Group)"/>
        </authorList>
    </citation>
    <scope>NUCLEOTIDE SEQUENCE</scope>
    <source>
        <strain evidence="1">C57BL/6J</strain>
        <tissue evidence="1">Heart</tissue>
    </source>
</reference>
<dbReference type="AlphaFoldDB" id="Q8C3I2"/>